<feature type="compositionally biased region" description="Acidic residues" evidence="3">
    <location>
        <begin position="394"/>
        <end position="406"/>
    </location>
</feature>
<dbReference type="PRINTS" id="PR00313">
    <property type="entry name" value="CABNDNGRPT"/>
</dbReference>
<name>A0ABQ5KQ45_9EUKA</name>
<dbReference type="PANTHER" id="PTHR38340">
    <property type="entry name" value="S-LAYER PROTEIN"/>
    <property type="match status" value="1"/>
</dbReference>
<proteinExistence type="predicted"/>
<reference evidence="4" key="1">
    <citation type="submission" date="2022-03" db="EMBL/GenBank/DDBJ databases">
        <title>Draft genome sequence of Aduncisulcus paluster, a free-living microaerophilic Fornicata.</title>
        <authorList>
            <person name="Yuyama I."/>
            <person name="Kume K."/>
            <person name="Tamura T."/>
            <person name="Inagaki Y."/>
            <person name="Hashimoto T."/>
        </authorList>
    </citation>
    <scope>NUCLEOTIDE SEQUENCE</scope>
    <source>
        <strain evidence="4">NY0171</strain>
    </source>
</reference>
<feature type="non-terminal residue" evidence="4">
    <location>
        <position position="438"/>
    </location>
</feature>
<dbReference type="InterPro" id="IPR001343">
    <property type="entry name" value="Hemolysn_Ca-bd"/>
</dbReference>
<evidence type="ECO:0008006" key="6">
    <source>
        <dbReference type="Google" id="ProtNLM"/>
    </source>
</evidence>
<dbReference type="SUPFAM" id="SSF51120">
    <property type="entry name" value="beta-Roll"/>
    <property type="match status" value="3"/>
</dbReference>
<keyword evidence="5" id="KW-1185">Reference proteome</keyword>
<evidence type="ECO:0000313" key="5">
    <source>
        <dbReference type="Proteomes" id="UP001057375"/>
    </source>
</evidence>
<dbReference type="Pfam" id="PF00353">
    <property type="entry name" value="HemolysinCabind"/>
    <property type="match status" value="5"/>
</dbReference>
<comment type="subcellular location">
    <subcellularLocation>
        <location evidence="1">Secreted</location>
    </subcellularLocation>
</comment>
<feature type="region of interest" description="Disordered" evidence="3">
    <location>
        <begin position="393"/>
        <end position="438"/>
    </location>
</feature>
<accession>A0ABQ5KQ45</accession>
<organism evidence="4 5">
    <name type="scientific">Aduncisulcus paluster</name>
    <dbReference type="NCBI Taxonomy" id="2918883"/>
    <lineage>
        <taxon>Eukaryota</taxon>
        <taxon>Metamonada</taxon>
        <taxon>Carpediemonas-like organisms</taxon>
        <taxon>Aduncisulcus</taxon>
    </lineage>
</organism>
<protein>
    <recommendedName>
        <fullName evidence="6">Calcium-binding protein</fullName>
    </recommendedName>
</protein>
<dbReference type="Gene3D" id="2.150.10.10">
    <property type="entry name" value="Serralysin-like metalloprotease, C-terminal"/>
    <property type="match status" value="4"/>
</dbReference>
<evidence type="ECO:0000256" key="1">
    <source>
        <dbReference type="ARBA" id="ARBA00004613"/>
    </source>
</evidence>
<sequence length="438" mass="44983">MDLTNNTVEVRYSGSTVVDKISNIENIVATSGDDTLYGDDENNTLKGLLGDDILEGGKGDDYLDGGTGGSDTAYYNQATSGVNVDLGIDNIAQAIGGEQGSDTLVSIENVIGSQYNDTFKGNNAASNIFDGGYVLSTGVENINDENDTVDYSSLTNATDKIVVDLSNTTTANVAVTVTGTLQNPDTLRNIENIIGSFGDDTFTGNSDSNKLEGKAGDDTFLITSASVGAEADIIDGGANTTVGDTVDFSGVTNTNYFVDVNLGSQDLLLKDQSNSDVVVRDDTVLNIENITGTQNEDRIIGDSSKNILKGEAGTDHIEGGAGNDIIYGGDNTDNATTSTTYEFLDGGADDDTIYGGAGNDSIYGGSGIGEDSLYGEAGDDIIRGGSGIDVIDGGADDDTLSGDAGEDTLYGGLGDDEISGGTEGDVIYGDDSLNADVA</sequence>
<dbReference type="EMBL" id="BQXS01010329">
    <property type="protein sequence ID" value="GKT33579.1"/>
    <property type="molecule type" value="Genomic_DNA"/>
</dbReference>
<evidence type="ECO:0000256" key="3">
    <source>
        <dbReference type="SAM" id="MobiDB-lite"/>
    </source>
</evidence>
<evidence type="ECO:0000256" key="2">
    <source>
        <dbReference type="ARBA" id="ARBA00022525"/>
    </source>
</evidence>
<dbReference type="InterPro" id="IPR018511">
    <property type="entry name" value="Hemolysin-typ_Ca-bd_CS"/>
</dbReference>
<gene>
    <name evidence="4" type="ORF">ADUPG1_007437</name>
</gene>
<dbReference type="InterPro" id="IPR050557">
    <property type="entry name" value="RTX_toxin/Mannuronan_C5-epim"/>
</dbReference>
<dbReference type="PROSITE" id="PS00330">
    <property type="entry name" value="HEMOLYSIN_CALCIUM"/>
    <property type="match status" value="3"/>
</dbReference>
<dbReference type="Proteomes" id="UP001057375">
    <property type="component" value="Unassembled WGS sequence"/>
</dbReference>
<evidence type="ECO:0000313" key="4">
    <source>
        <dbReference type="EMBL" id="GKT33579.1"/>
    </source>
</evidence>
<keyword evidence="2" id="KW-0964">Secreted</keyword>
<dbReference type="PANTHER" id="PTHR38340:SF1">
    <property type="entry name" value="S-LAYER PROTEIN"/>
    <property type="match status" value="1"/>
</dbReference>
<dbReference type="InterPro" id="IPR011049">
    <property type="entry name" value="Serralysin-like_metalloprot_C"/>
</dbReference>
<comment type="caution">
    <text evidence="4">The sequence shown here is derived from an EMBL/GenBank/DDBJ whole genome shotgun (WGS) entry which is preliminary data.</text>
</comment>